<evidence type="ECO:0000259" key="4">
    <source>
        <dbReference type="PROSITE" id="PS51118"/>
    </source>
</evidence>
<dbReference type="SUPFAM" id="SSF46785">
    <property type="entry name" value="Winged helix' DNA-binding domain"/>
    <property type="match status" value="1"/>
</dbReference>
<organism evidence="5 6">
    <name type="scientific">Antrihabitans stalactiti</name>
    <dbReference type="NCBI Taxonomy" id="2584121"/>
    <lineage>
        <taxon>Bacteria</taxon>
        <taxon>Bacillati</taxon>
        <taxon>Actinomycetota</taxon>
        <taxon>Actinomycetes</taxon>
        <taxon>Mycobacteriales</taxon>
        <taxon>Nocardiaceae</taxon>
        <taxon>Antrihabitans</taxon>
    </lineage>
</organism>
<feature type="domain" description="HTH hxlR-type" evidence="4">
    <location>
        <begin position="11"/>
        <end position="101"/>
    </location>
</feature>
<sequence>MVATEERAHGRAVTEVFELLGKRWQLRIIWELRTGAATFRELQQRCDGVSPSVLAARLQELRDAAIIEHDDGYRLTAAGDDLLTVYQPISDWTRKWRSPEP</sequence>
<dbReference type="EMBL" id="VCQU01000001">
    <property type="protein sequence ID" value="NMN94097.1"/>
    <property type="molecule type" value="Genomic_DNA"/>
</dbReference>
<dbReference type="InterPro" id="IPR036390">
    <property type="entry name" value="WH_DNA-bd_sf"/>
</dbReference>
<keyword evidence="6" id="KW-1185">Reference proteome</keyword>
<evidence type="ECO:0000256" key="1">
    <source>
        <dbReference type="ARBA" id="ARBA00023015"/>
    </source>
</evidence>
<dbReference type="InterPro" id="IPR011991">
    <property type="entry name" value="ArsR-like_HTH"/>
</dbReference>
<evidence type="ECO:0000313" key="5">
    <source>
        <dbReference type="EMBL" id="NMN94097.1"/>
    </source>
</evidence>
<dbReference type="PROSITE" id="PS51118">
    <property type="entry name" value="HTH_HXLR"/>
    <property type="match status" value="1"/>
</dbReference>
<dbReference type="InterPro" id="IPR002577">
    <property type="entry name" value="HTH_HxlR"/>
</dbReference>
<dbReference type="Proteomes" id="UP000535543">
    <property type="component" value="Unassembled WGS sequence"/>
</dbReference>
<evidence type="ECO:0000256" key="2">
    <source>
        <dbReference type="ARBA" id="ARBA00023125"/>
    </source>
</evidence>
<dbReference type="AlphaFoldDB" id="A0A848KDJ8"/>
<protein>
    <submittedName>
        <fullName evidence="5">Helix-turn-helix transcriptional regulator</fullName>
    </submittedName>
</protein>
<comment type="caution">
    <text evidence="5">The sequence shown here is derived from an EMBL/GenBank/DDBJ whole genome shotgun (WGS) entry which is preliminary data.</text>
</comment>
<dbReference type="PANTHER" id="PTHR33204">
    <property type="entry name" value="TRANSCRIPTIONAL REGULATOR, MARR FAMILY"/>
    <property type="match status" value="1"/>
</dbReference>
<gene>
    <name evidence="5" type="ORF">FGL95_03485</name>
</gene>
<reference evidence="5 6" key="1">
    <citation type="submission" date="2019-05" db="EMBL/GenBank/DDBJ databases">
        <authorList>
            <person name="Lee S.D."/>
        </authorList>
    </citation>
    <scope>NUCLEOTIDE SEQUENCE [LARGE SCALE GENOMIC DNA]</scope>
    <source>
        <strain evidence="5 6">YC2-7</strain>
    </source>
</reference>
<proteinExistence type="predicted"/>
<evidence type="ECO:0000313" key="6">
    <source>
        <dbReference type="Proteomes" id="UP000535543"/>
    </source>
</evidence>
<reference evidence="5 6" key="2">
    <citation type="submission" date="2020-06" db="EMBL/GenBank/DDBJ databases">
        <title>Antribacter stalactiti gen. nov., sp. nov., a new member of the family Nacardiaceae isolated from a cave.</title>
        <authorList>
            <person name="Kim I.S."/>
        </authorList>
    </citation>
    <scope>NUCLEOTIDE SEQUENCE [LARGE SCALE GENOMIC DNA]</scope>
    <source>
        <strain evidence="5 6">YC2-7</strain>
    </source>
</reference>
<keyword evidence="2" id="KW-0238">DNA-binding</keyword>
<keyword evidence="3" id="KW-0804">Transcription</keyword>
<dbReference type="InterPro" id="IPR036388">
    <property type="entry name" value="WH-like_DNA-bd_sf"/>
</dbReference>
<accession>A0A848KDJ8</accession>
<dbReference type="CDD" id="cd00090">
    <property type="entry name" value="HTH_ARSR"/>
    <property type="match status" value="1"/>
</dbReference>
<dbReference type="Pfam" id="PF01638">
    <property type="entry name" value="HxlR"/>
    <property type="match status" value="1"/>
</dbReference>
<dbReference type="PANTHER" id="PTHR33204:SF37">
    <property type="entry name" value="HTH-TYPE TRANSCRIPTIONAL REGULATOR YODB"/>
    <property type="match status" value="1"/>
</dbReference>
<dbReference type="GO" id="GO:0003677">
    <property type="term" value="F:DNA binding"/>
    <property type="evidence" value="ECO:0007669"/>
    <property type="project" value="UniProtKB-KW"/>
</dbReference>
<keyword evidence="1" id="KW-0805">Transcription regulation</keyword>
<evidence type="ECO:0000256" key="3">
    <source>
        <dbReference type="ARBA" id="ARBA00023163"/>
    </source>
</evidence>
<dbReference type="Gene3D" id="1.10.10.10">
    <property type="entry name" value="Winged helix-like DNA-binding domain superfamily/Winged helix DNA-binding domain"/>
    <property type="match status" value="1"/>
</dbReference>
<name>A0A848KDJ8_9NOCA</name>